<dbReference type="AlphaFoldDB" id="A0A5N5FRZ2"/>
<dbReference type="EMBL" id="SMOL01000559">
    <property type="protein sequence ID" value="KAB2605909.1"/>
    <property type="molecule type" value="Genomic_DNA"/>
</dbReference>
<gene>
    <name evidence="1" type="ORF">D8674_005626</name>
</gene>
<name>A0A5N5FRZ2_9ROSA</name>
<comment type="caution">
    <text evidence="1">The sequence shown here is derived from an EMBL/GenBank/DDBJ whole genome shotgun (WGS) entry which is preliminary data.</text>
</comment>
<evidence type="ECO:0000313" key="2">
    <source>
        <dbReference type="Proteomes" id="UP000327157"/>
    </source>
</evidence>
<dbReference type="Proteomes" id="UP000327157">
    <property type="component" value="Chromosome 11"/>
</dbReference>
<reference evidence="2" key="2">
    <citation type="submission" date="2019-10" db="EMBL/GenBank/DDBJ databases">
        <title>A de novo genome assembly of a pear dwarfing rootstock.</title>
        <authorList>
            <person name="Wang F."/>
            <person name="Wang J."/>
            <person name="Li S."/>
            <person name="Zhang Y."/>
            <person name="Fang M."/>
            <person name="Ma L."/>
            <person name="Zhao Y."/>
            <person name="Jiang S."/>
        </authorList>
    </citation>
    <scope>NUCLEOTIDE SEQUENCE [LARGE SCALE GENOMIC DNA]</scope>
</reference>
<proteinExistence type="predicted"/>
<reference evidence="1 2" key="3">
    <citation type="submission" date="2019-11" db="EMBL/GenBank/DDBJ databases">
        <title>A de novo genome assembly of a pear dwarfing rootstock.</title>
        <authorList>
            <person name="Wang F."/>
            <person name="Wang J."/>
            <person name="Li S."/>
            <person name="Zhang Y."/>
            <person name="Fang M."/>
            <person name="Ma L."/>
            <person name="Zhao Y."/>
            <person name="Jiang S."/>
        </authorList>
    </citation>
    <scope>NUCLEOTIDE SEQUENCE [LARGE SCALE GENOMIC DNA]</scope>
    <source>
        <strain evidence="1">S2</strain>
        <tissue evidence="1">Leaf</tissue>
    </source>
</reference>
<sequence length="161" mass="17631">MAGGRWQPLPSLSYFSSHLLTPTPPSRPFPSSSPLPCFSPTTLGADFHGSMPYTPTWAMAFQDSLRFGARFPCVGFRSVMQVAWIPPCQLSSMVVSPSSTASMLSALEDRLGLGAWRVRLGVAWLGLSVDDGVPLSRVWRRPRVGCHVPPVFELYIGFFSV</sequence>
<reference evidence="1 2" key="1">
    <citation type="submission" date="2019-09" db="EMBL/GenBank/DDBJ databases">
        <authorList>
            <person name="Ou C."/>
        </authorList>
    </citation>
    <scope>NUCLEOTIDE SEQUENCE [LARGE SCALE GENOMIC DNA]</scope>
    <source>
        <strain evidence="1">S2</strain>
        <tissue evidence="1">Leaf</tissue>
    </source>
</reference>
<evidence type="ECO:0000313" key="1">
    <source>
        <dbReference type="EMBL" id="KAB2605909.1"/>
    </source>
</evidence>
<organism evidence="1 2">
    <name type="scientific">Pyrus ussuriensis x Pyrus communis</name>
    <dbReference type="NCBI Taxonomy" id="2448454"/>
    <lineage>
        <taxon>Eukaryota</taxon>
        <taxon>Viridiplantae</taxon>
        <taxon>Streptophyta</taxon>
        <taxon>Embryophyta</taxon>
        <taxon>Tracheophyta</taxon>
        <taxon>Spermatophyta</taxon>
        <taxon>Magnoliopsida</taxon>
        <taxon>eudicotyledons</taxon>
        <taxon>Gunneridae</taxon>
        <taxon>Pentapetalae</taxon>
        <taxon>rosids</taxon>
        <taxon>fabids</taxon>
        <taxon>Rosales</taxon>
        <taxon>Rosaceae</taxon>
        <taxon>Amygdaloideae</taxon>
        <taxon>Maleae</taxon>
        <taxon>Pyrus</taxon>
    </lineage>
</organism>
<protein>
    <submittedName>
        <fullName evidence="1">Dehydration-responsive element-binding protein 2A</fullName>
    </submittedName>
</protein>
<accession>A0A5N5FRZ2</accession>
<keyword evidence="2" id="KW-1185">Reference proteome</keyword>